<dbReference type="GO" id="GO:0051301">
    <property type="term" value="P:cell division"/>
    <property type="evidence" value="ECO:0007669"/>
    <property type="project" value="UniProtKB-KW"/>
</dbReference>
<keyword evidence="2" id="KW-0131">Cell cycle</keyword>
<dbReference type="AlphaFoldDB" id="A0A835XKS1"/>
<dbReference type="InterPro" id="IPR013763">
    <property type="entry name" value="Cyclin-like_dom"/>
</dbReference>
<reference evidence="6" key="1">
    <citation type="journal article" date="2020" name="bioRxiv">
        <title>Comparative genomics of Chlamydomonas.</title>
        <authorList>
            <person name="Craig R.J."/>
            <person name="Hasan A.R."/>
            <person name="Ness R.W."/>
            <person name="Keightley P.D."/>
        </authorList>
    </citation>
    <scope>NUCLEOTIDE SEQUENCE</scope>
    <source>
        <strain evidence="6">CCAP 11/70</strain>
    </source>
</reference>
<comment type="similarity">
    <text evidence="3">Belongs to the cyclin family.</text>
</comment>
<gene>
    <name evidence="6" type="ORF">HYH03_014770</name>
</gene>
<feature type="compositionally biased region" description="Basic and acidic residues" evidence="4">
    <location>
        <begin position="59"/>
        <end position="71"/>
    </location>
</feature>
<feature type="compositionally biased region" description="Basic and acidic residues" evidence="4">
    <location>
        <begin position="78"/>
        <end position="102"/>
    </location>
</feature>
<proteinExistence type="inferred from homology"/>
<protein>
    <recommendedName>
        <fullName evidence="5">Cyclin-like domain-containing protein</fullName>
    </recommendedName>
</protein>
<dbReference type="Proteomes" id="UP000612055">
    <property type="component" value="Unassembled WGS sequence"/>
</dbReference>
<dbReference type="InterPro" id="IPR039361">
    <property type="entry name" value="Cyclin"/>
</dbReference>
<dbReference type="InterPro" id="IPR006671">
    <property type="entry name" value="Cyclin_N"/>
</dbReference>
<organism evidence="6 7">
    <name type="scientific">Edaphochlamys debaryana</name>
    <dbReference type="NCBI Taxonomy" id="47281"/>
    <lineage>
        <taxon>Eukaryota</taxon>
        <taxon>Viridiplantae</taxon>
        <taxon>Chlorophyta</taxon>
        <taxon>core chlorophytes</taxon>
        <taxon>Chlorophyceae</taxon>
        <taxon>CS clade</taxon>
        <taxon>Chlamydomonadales</taxon>
        <taxon>Chlamydomonadales incertae sedis</taxon>
        <taxon>Edaphochlamys</taxon>
    </lineage>
</organism>
<evidence type="ECO:0000256" key="4">
    <source>
        <dbReference type="SAM" id="MobiDB-lite"/>
    </source>
</evidence>
<dbReference type="SUPFAM" id="SSF47954">
    <property type="entry name" value="Cyclin-like"/>
    <property type="match status" value="1"/>
</dbReference>
<keyword evidence="3" id="KW-0195">Cyclin</keyword>
<keyword evidence="7" id="KW-1185">Reference proteome</keyword>
<evidence type="ECO:0000313" key="6">
    <source>
        <dbReference type="EMBL" id="KAG2486602.1"/>
    </source>
</evidence>
<feature type="region of interest" description="Disordered" evidence="4">
    <location>
        <begin position="59"/>
        <end position="124"/>
    </location>
</feature>
<name>A0A835XKS1_9CHLO</name>
<accession>A0A835XKS1</accession>
<dbReference type="PANTHER" id="PTHR10177">
    <property type="entry name" value="CYCLINS"/>
    <property type="match status" value="1"/>
</dbReference>
<dbReference type="SMART" id="SM00385">
    <property type="entry name" value="CYCLIN"/>
    <property type="match status" value="1"/>
</dbReference>
<sequence length="398" mass="41506">MLELPAQRTSDLVGSWPAPVCPARTQSSLASSVDFIAAADDAAASWVLECDESVDIEPARPAHEDSPEAGHPDVYPPKPHDLRAIIRTELERHQPQPEKRSDAPLSDDASQDSMELDGAASSPAVSGRWLSDRQLLVGWMSQLIGAAGMQRETLFCAADLLDRYVEAARQTCCYPPERLLQLVAMACVSLAMKFEEVAPLPAAVLLQLAVDPADGQQLYRATDLSRMEWLLLETVDWRVGAPTAHSFLTNFLAAAAACCDGGGEAACGCDACAAGPIPAAAAGGDVTALVWRAELAGCAQRILDTVLLHQATLPYSHSTLAMACLVLAGPAAAAATMTAAAAHGYGSSSPSLQVCACAGRAVALERVAHVSGLSLEQLAPGLAECVAALETCCKLAAV</sequence>
<dbReference type="InterPro" id="IPR036915">
    <property type="entry name" value="Cyclin-like_sf"/>
</dbReference>
<dbReference type="EMBL" id="JAEHOE010000110">
    <property type="protein sequence ID" value="KAG2486602.1"/>
    <property type="molecule type" value="Genomic_DNA"/>
</dbReference>
<keyword evidence="1" id="KW-0132">Cell division</keyword>
<dbReference type="Gene3D" id="1.10.472.10">
    <property type="entry name" value="Cyclin-like"/>
    <property type="match status" value="1"/>
</dbReference>
<comment type="caution">
    <text evidence="6">The sequence shown here is derived from an EMBL/GenBank/DDBJ whole genome shotgun (WGS) entry which is preliminary data.</text>
</comment>
<evidence type="ECO:0000256" key="2">
    <source>
        <dbReference type="ARBA" id="ARBA00023306"/>
    </source>
</evidence>
<feature type="domain" description="Cyclin-like" evidence="5">
    <location>
        <begin position="138"/>
        <end position="233"/>
    </location>
</feature>
<evidence type="ECO:0000313" key="7">
    <source>
        <dbReference type="Proteomes" id="UP000612055"/>
    </source>
</evidence>
<evidence type="ECO:0000256" key="1">
    <source>
        <dbReference type="ARBA" id="ARBA00022618"/>
    </source>
</evidence>
<dbReference type="Pfam" id="PF00134">
    <property type="entry name" value="Cyclin_N"/>
    <property type="match status" value="1"/>
</dbReference>
<evidence type="ECO:0000259" key="5">
    <source>
        <dbReference type="SMART" id="SM00385"/>
    </source>
</evidence>
<evidence type="ECO:0000256" key="3">
    <source>
        <dbReference type="RuleBase" id="RU000383"/>
    </source>
</evidence>
<dbReference type="OrthoDB" id="2013528at2759"/>